<dbReference type="EMBL" id="ABCC02000038">
    <property type="protein sequence ID" value="EDP14865.1"/>
    <property type="molecule type" value="Genomic_DNA"/>
</dbReference>
<dbReference type="PaxDb" id="411902-CLOBOL_04845"/>
<evidence type="ECO:0000313" key="2">
    <source>
        <dbReference type="EMBL" id="EDP14865.1"/>
    </source>
</evidence>
<reference evidence="2 3" key="1">
    <citation type="submission" date="2007-08" db="EMBL/GenBank/DDBJ databases">
        <authorList>
            <person name="Fulton L."/>
            <person name="Clifton S."/>
            <person name="Fulton B."/>
            <person name="Xu J."/>
            <person name="Minx P."/>
            <person name="Pepin K.H."/>
            <person name="Johnson M."/>
            <person name="Thiruvilangam P."/>
            <person name="Bhonagiri V."/>
            <person name="Nash W.E."/>
            <person name="Mardis E.R."/>
            <person name="Wilson R.K."/>
        </authorList>
    </citation>
    <scope>NUCLEOTIDE SEQUENCE [LARGE SCALE GENOMIC DNA]</scope>
    <source>
        <strain evidence="3">ATCC BAA-613 / DSM 15670 / CCUG 46953 / JCM 12243 / WAL 16351</strain>
    </source>
</reference>
<sequence>MNRENQLIIDFRDYRRDGKGRRVKSSSLSIFIILFIII</sequence>
<organism evidence="2 3">
    <name type="scientific">Enterocloster bolteae (strain ATCC BAA-613 / DSM 15670 / CCUG 46953 / JCM 12243 / WAL 16351)</name>
    <name type="common">Clostridium bolteae</name>
    <dbReference type="NCBI Taxonomy" id="411902"/>
    <lineage>
        <taxon>Bacteria</taxon>
        <taxon>Bacillati</taxon>
        <taxon>Bacillota</taxon>
        <taxon>Clostridia</taxon>
        <taxon>Lachnospirales</taxon>
        <taxon>Lachnospiraceae</taxon>
        <taxon>Enterocloster</taxon>
    </lineage>
</organism>
<keyword evidence="1" id="KW-1133">Transmembrane helix</keyword>
<dbReference type="AlphaFoldDB" id="A8RXC1"/>
<protein>
    <submittedName>
        <fullName evidence="2">Uncharacterized protein</fullName>
    </submittedName>
</protein>
<comment type="caution">
    <text evidence="2">The sequence shown here is derived from an EMBL/GenBank/DDBJ whole genome shotgun (WGS) entry which is preliminary data.</text>
</comment>
<dbReference type="HOGENOM" id="CLU_3326455_0_0_9"/>
<name>A8RXC1_ENTBW</name>
<gene>
    <name evidence="2" type="ORF">CLOBOL_04845</name>
</gene>
<keyword evidence="1" id="KW-0812">Transmembrane</keyword>
<keyword evidence="1" id="KW-0472">Membrane</keyword>
<reference evidence="2 3" key="2">
    <citation type="submission" date="2007-09" db="EMBL/GenBank/DDBJ databases">
        <title>Draft genome sequence of Clostridium bolteae (ATCC BAA-613).</title>
        <authorList>
            <person name="Sudarsanam P."/>
            <person name="Ley R."/>
            <person name="Guruge J."/>
            <person name="Turnbaugh P.J."/>
            <person name="Mahowald M."/>
            <person name="Liep D."/>
            <person name="Gordon J."/>
        </authorList>
    </citation>
    <scope>NUCLEOTIDE SEQUENCE [LARGE SCALE GENOMIC DNA]</scope>
    <source>
        <strain evidence="3">ATCC BAA-613 / DSM 15670 / CCUG 46953 / JCM 12243 / WAL 16351</strain>
    </source>
</reference>
<dbReference type="Proteomes" id="UP000005396">
    <property type="component" value="Unassembled WGS sequence"/>
</dbReference>
<evidence type="ECO:0000313" key="3">
    <source>
        <dbReference type="Proteomes" id="UP000005396"/>
    </source>
</evidence>
<proteinExistence type="predicted"/>
<evidence type="ECO:0000256" key="1">
    <source>
        <dbReference type="SAM" id="Phobius"/>
    </source>
</evidence>
<feature type="transmembrane region" description="Helical" evidence="1">
    <location>
        <begin position="21"/>
        <end position="37"/>
    </location>
</feature>
<accession>A8RXC1</accession>